<dbReference type="RefSeq" id="WP_147087153.1">
    <property type="nucleotide sequence ID" value="NZ_VORM01000015.1"/>
</dbReference>
<keyword evidence="1" id="KW-0812">Transmembrane</keyword>
<dbReference type="EMBL" id="VORO01000016">
    <property type="protein sequence ID" value="TXD88145.1"/>
    <property type="molecule type" value="Genomic_DNA"/>
</dbReference>
<evidence type="ECO:0000256" key="1">
    <source>
        <dbReference type="SAM" id="Phobius"/>
    </source>
</evidence>
<feature type="transmembrane region" description="Helical" evidence="1">
    <location>
        <begin position="20"/>
        <end position="48"/>
    </location>
</feature>
<reference evidence="2 3" key="1">
    <citation type="submission" date="2019-08" db="EMBL/GenBank/DDBJ databases">
        <title>Genomes of Subsaximicrobium wynnwilliamsii strains.</title>
        <authorList>
            <person name="Bowman J.P."/>
        </authorList>
    </citation>
    <scope>NUCLEOTIDE SEQUENCE [LARGE SCALE GENOMIC DNA]</scope>
    <source>
        <strain evidence="2 3">2-80-2</strain>
    </source>
</reference>
<organism evidence="2 3">
    <name type="scientific">Subsaximicrobium wynnwilliamsii</name>
    <dbReference type="NCBI Taxonomy" id="291179"/>
    <lineage>
        <taxon>Bacteria</taxon>
        <taxon>Pseudomonadati</taxon>
        <taxon>Bacteroidota</taxon>
        <taxon>Flavobacteriia</taxon>
        <taxon>Flavobacteriales</taxon>
        <taxon>Flavobacteriaceae</taxon>
        <taxon>Subsaximicrobium</taxon>
    </lineage>
</organism>
<accession>A0A5C6ZGZ3</accession>
<evidence type="ECO:0000313" key="3">
    <source>
        <dbReference type="Proteomes" id="UP000321578"/>
    </source>
</evidence>
<evidence type="ECO:0000313" key="2">
    <source>
        <dbReference type="EMBL" id="TXD88145.1"/>
    </source>
</evidence>
<gene>
    <name evidence="2" type="ORF">ESY86_13670</name>
</gene>
<name>A0A5C6ZGZ3_9FLAO</name>
<comment type="caution">
    <text evidence="2">The sequence shown here is derived from an EMBL/GenBank/DDBJ whole genome shotgun (WGS) entry which is preliminary data.</text>
</comment>
<sequence length="175" mass="19763">MTKIIAYTQKLPIWHIALGILFIAGALIAFADLNIFGIVSLIFAYMLLKTEGSEIDLESKTYRKIISVLGVKIGKWQPLDQPEYISVFNTTEHITVRIVTAETTNSQPVILLNLFLQNNQKITVHRTEDAKEAFDVASHIADALNINLLDATEKGNFQWVDKDNYRTHGQILHVN</sequence>
<keyword evidence="1" id="KW-1133">Transmembrane helix</keyword>
<protein>
    <submittedName>
        <fullName evidence="2">Uncharacterized protein</fullName>
    </submittedName>
</protein>
<dbReference type="AlphaFoldDB" id="A0A5C6ZGZ3"/>
<keyword evidence="3" id="KW-1185">Reference proteome</keyword>
<dbReference type="OrthoDB" id="886404at2"/>
<proteinExistence type="predicted"/>
<dbReference type="Proteomes" id="UP000321578">
    <property type="component" value="Unassembled WGS sequence"/>
</dbReference>
<keyword evidence="1" id="KW-0472">Membrane</keyword>